<dbReference type="VEuPathDB" id="AmoebaDB:NfTy_021570"/>
<dbReference type="OMA" id="HLAIWAI"/>
<gene>
    <name evidence="4" type="ORF">FDP41_011774</name>
</gene>
<feature type="transmembrane region" description="Helical" evidence="2">
    <location>
        <begin position="217"/>
        <end position="239"/>
    </location>
</feature>
<dbReference type="SUPFAM" id="SSF48097">
    <property type="entry name" value="Regulator of G-protein signaling, RGS"/>
    <property type="match status" value="1"/>
</dbReference>
<dbReference type="EMBL" id="VFQX01000012">
    <property type="protein sequence ID" value="KAF0981913.1"/>
    <property type="molecule type" value="Genomic_DNA"/>
</dbReference>
<feature type="compositionally biased region" description="Basic and acidic residues" evidence="1">
    <location>
        <begin position="403"/>
        <end position="415"/>
    </location>
</feature>
<evidence type="ECO:0000313" key="4">
    <source>
        <dbReference type="EMBL" id="KAF0981913.1"/>
    </source>
</evidence>
<dbReference type="RefSeq" id="XP_044566626.1">
    <property type="nucleotide sequence ID" value="XM_044702220.1"/>
</dbReference>
<dbReference type="AlphaFoldDB" id="A0A6A5BV05"/>
<dbReference type="SMART" id="SM00315">
    <property type="entry name" value="RGS"/>
    <property type="match status" value="1"/>
</dbReference>
<feature type="region of interest" description="Disordered" evidence="1">
    <location>
        <begin position="391"/>
        <end position="421"/>
    </location>
</feature>
<evidence type="ECO:0000256" key="2">
    <source>
        <dbReference type="SAM" id="Phobius"/>
    </source>
</evidence>
<dbReference type="InterPro" id="IPR036305">
    <property type="entry name" value="RGS_sf"/>
</dbReference>
<feature type="compositionally biased region" description="Polar residues" evidence="1">
    <location>
        <begin position="264"/>
        <end position="278"/>
    </location>
</feature>
<feature type="transmembrane region" description="Helical" evidence="2">
    <location>
        <begin position="182"/>
        <end position="205"/>
    </location>
</feature>
<name>A0A6A5BV05_NAEFO</name>
<evidence type="ECO:0000313" key="5">
    <source>
        <dbReference type="Proteomes" id="UP000444721"/>
    </source>
</evidence>
<organism evidence="4 5">
    <name type="scientific">Naegleria fowleri</name>
    <name type="common">Brain eating amoeba</name>
    <dbReference type="NCBI Taxonomy" id="5763"/>
    <lineage>
        <taxon>Eukaryota</taxon>
        <taxon>Discoba</taxon>
        <taxon>Heterolobosea</taxon>
        <taxon>Tetramitia</taxon>
        <taxon>Eutetramitia</taxon>
        <taxon>Vahlkampfiidae</taxon>
        <taxon>Naegleria</taxon>
    </lineage>
</organism>
<accession>A0A6A5BV05</accession>
<evidence type="ECO:0000259" key="3">
    <source>
        <dbReference type="PROSITE" id="PS50132"/>
    </source>
</evidence>
<dbReference type="VEuPathDB" id="AmoebaDB:FDP41_011774"/>
<dbReference type="InterPro" id="IPR016137">
    <property type="entry name" value="RGS"/>
</dbReference>
<dbReference type="CDD" id="cd07440">
    <property type="entry name" value="RGS"/>
    <property type="match status" value="1"/>
</dbReference>
<dbReference type="PROSITE" id="PS50132">
    <property type="entry name" value="RGS"/>
    <property type="match status" value="1"/>
</dbReference>
<dbReference type="Proteomes" id="UP000444721">
    <property type="component" value="Unassembled WGS sequence"/>
</dbReference>
<dbReference type="VEuPathDB" id="AmoebaDB:NF0040280"/>
<feature type="transmembrane region" description="Helical" evidence="2">
    <location>
        <begin position="579"/>
        <end position="603"/>
    </location>
</feature>
<feature type="transmembrane region" description="Helical" evidence="2">
    <location>
        <begin position="518"/>
        <end position="535"/>
    </location>
</feature>
<protein>
    <recommendedName>
        <fullName evidence="3">RGS domain-containing protein</fullName>
    </recommendedName>
</protein>
<feature type="domain" description="RGS" evidence="3">
    <location>
        <begin position="617"/>
        <end position="710"/>
    </location>
</feature>
<evidence type="ECO:0000256" key="1">
    <source>
        <dbReference type="SAM" id="MobiDB-lite"/>
    </source>
</evidence>
<keyword evidence="2" id="KW-1133">Transmembrane helix</keyword>
<feature type="transmembrane region" description="Helical" evidence="2">
    <location>
        <begin position="547"/>
        <end position="567"/>
    </location>
</feature>
<sequence>MLLDSFLSTFLNLLNTLWNPPPLLPITVNSSSMASSFTGGRIDDQTPPQLVYQFLSNASFFPNSWMDTMFSSYHQDLSPSHHGLSHIIMMPFLNALYSVTAELNSTNVPTNSSPICDYRLFKLGPLSREGYNASVINNICPDSIFTPIVSGVFLLIYLSVVLMGLLGVMWKRKSGHVKARNPVCMILTILASLFFVTFNCLRFIVGRKIFPCILYTISFFVIPPAIGLPMIVRCIRIFFMYKLSTQKTTIYEGKRKSSKPPIDASTSQTDSRTQMNSLKPTTIAATTSSLTTPTMINGLNSILTMENSLEKTTCNNNDGETATLSEKSSQIQHEQNYPHVVVAATPTSDVMMSVMTNSNNFDTTTTTTTSTTATTTTTTNMIHVEMKDISIDHHPNDTSSNKDTNRDTAETKYEDTEPMDEDSRSWFTAELESEISQNNVEMKKLKFYRALVSYKFILALYAILFFVHLAIWAIFGAADEAVYQQSGKHVFLWNVGMFVFDTGCVTNTNTVFLLAAEAFFYIIVEIVFIIMLFFADRDTWGIKKETFVLLIIQICTALAYLICGQIEGIRFLTDYFVPYGFTLLTYSLVEVFISVVLPVCYAISHDRKEKATYAESEVELLLKNKKAFALLLDFATRSYCSEDILAYQDFEKYKKMSSRNRKKLALTLLNKYLKSGAPLELNISGLDQKRAILEKIISDLPVPPRDLFEEIKILCLNNMIDVFERLKASNMEVREMVSNYKRVSRTEPKVQNSD</sequence>
<feature type="transmembrane region" description="Helical" evidence="2">
    <location>
        <begin position="144"/>
        <end position="170"/>
    </location>
</feature>
<dbReference type="GeneID" id="68118989"/>
<proteinExistence type="predicted"/>
<dbReference type="InterPro" id="IPR044926">
    <property type="entry name" value="RGS_subdomain_2"/>
</dbReference>
<reference evidence="4 5" key="1">
    <citation type="journal article" date="2019" name="Sci. Rep.">
        <title>Nanopore sequencing improves the draft genome of the human pathogenic amoeba Naegleria fowleri.</title>
        <authorList>
            <person name="Liechti N."/>
            <person name="Schurch N."/>
            <person name="Bruggmann R."/>
            <person name="Wittwer M."/>
        </authorList>
    </citation>
    <scope>NUCLEOTIDE SEQUENCE [LARGE SCALE GENOMIC DNA]</scope>
    <source>
        <strain evidence="4 5">ATCC 30894</strain>
    </source>
</reference>
<feature type="transmembrane region" description="Helical" evidence="2">
    <location>
        <begin position="452"/>
        <end position="475"/>
    </location>
</feature>
<keyword evidence="2" id="KW-0812">Transmembrane</keyword>
<dbReference type="OrthoDB" id="10262449at2759"/>
<keyword evidence="5" id="KW-1185">Reference proteome</keyword>
<dbReference type="Pfam" id="PF00615">
    <property type="entry name" value="RGS"/>
    <property type="match status" value="1"/>
</dbReference>
<feature type="region of interest" description="Disordered" evidence="1">
    <location>
        <begin position="252"/>
        <end position="278"/>
    </location>
</feature>
<comment type="caution">
    <text evidence="4">The sequence shown here is derived from an EMBL/GenBank/DDBJ whole genome shotgun (WGS) entry which is preliminary data.</text>
</comment>
<keyword evidence="2" id="KW-0472">Membrane</keyword>
<dbReference type="Gene3D" id="1.10.167.10">
    <property type="entry name" value="Regulator of G-protein Signalling 4, domain 2"/>
    <property type="match status" value="1"/>
</dbReference>